<dbReference type="OrthoDB" id="679074at2"/>
<sequence length="334" mass="36187">MSEHYYLLRNNRESGPFSLDELLQQCLLPGDLLWVEGHSQNWMTPEELPEVQTALPKGYSFSPAEPKTYDHISDREQALRAESLRRRALAALYHQQAPLHIGTPRPEIPVPAYALNDPEELEIVHHKPEKARGALPEFLLFCTLSALVVLGWRGGVFAHLIQVRPQPVEVASQRLTNESAHAASALTVLPQPAALASALAPAANDTLHRNDSAAAMGTTATSAPVRRTARPLPVPVNNAPETTAVADTKPAEPAGGNAAANPEPRRETATATVPANNTITPKEKEDKPAVIQQPAAKPDTQVAEAPKEEKRGFLRGLFKKKKHREEAPAEGDGG</sequence>
<name>A0A4R4DV68_9BACT</name>
<dbReference type="EMBL" id="SKFH01000041">
    <property type="protein sequence ID" value="TCZ66944.1"/>
    <property type="molecule type" value="Genomic_DNA"/>
</dbReference>
<gene>
    <name evidence="2" type="ORF">E0486_16485</name>
</gene>
<reference evidence="2 3" key="1">
    <citation type="submission" date="2019-03" db="EMBL/GenBank/DDBJ databases">
        <authorList>
            <person name="Kim M.K.M."/>
        </authorList>
    </citation>
    <scope>NUCLEOTIDE SEQUENCE [LARGE SCALE GENOMIC DNA]</scope>
    <source>
        <strain evidence="2 3">17J68-15</strain>
    </source>
</reference>
<feature type="region of interest" description="Disordered" evidence="1">
    <location>
        <begin position="216"/>
        <end position="334"/>
    </location>
</feature>
<evidence type="ECO:0008006" key="4">
    <source>
        <dbReference type="Google" id="ProtNLM"/>
    </source>
</evidence>
<keyword evidence="3" id="KW-1185">Reference proteome</keyword>
<feature type="compositionally biased region" description="Polar residues" evidence="1">
    <location>
        <begin position="269"/>
        <end position="280"/>
    </location>
</feature>
<evidence type="ECO:0000313" key="3">
    <source>
        <dbReference type="Proteomes" id="UP000295164"/>
    </source>
</evidence>
<comment type="caution">
    <text evidence="2">The sequence shown here is derived from an EMBL/GenBank/DDBJ whole genome shotgun (WGS) entry which is preliminary data.</text>
</comment>
<dbReference type="AlphaFoldDB" id="A0A4R4DV68"/>
<feature type="compositionally biased region" description="Low complexity" evidence="1">
    <location>
        <begin position="251"/>
        <end position="262"/>
    </location>
</feature>
<proteinExistence type="predicted"/>
<protein>
    <recommendedName>
        <fullName evidence="4">DUF4339 domain-containing protein</fullName>
    </recommendedName>
</protein>
<evidence type="ECO:0000313" key="2">
    <source>
        <dbReference type="EMBL" id="TCZ66944.1"/>
    </source>
</evidence>
<organism evidence="2 3">
    <name type="scientific">Flaviaesturariibacter aridisoli</name>
    <dbReference type="NCBI Taxonomy" id="2545761"/>
    <lineage>
        <taxon>Bacteria</taxon>
        <taxon>Pseudomonadati</taxon>
        <taxon>Bacteroidota</taxon>
        <taxon>Chitinophagia</taxon>
        <taxon>Chitinophagales</taxon>
        <taxon>Chitinophagaceae</taxon>
        <taxon>Flaviaestuariibacter</taxon>
    </lineage>
</organism>
<dbReference type="RefSeq" id="WP_131853807.1">
    <property type="nucleotide sequence ID" value="NZ_SKFH01000041.1"/>
</dbReference>
<dbReference type="Proteomes" id="UP000295164">
    <property type="component" value="Unassembled WGS sequence"/>
</dbReference>
<evidence type="ECO:0000256" key="1">
    <source>
        <dbReference type="SAM" id="MobiDB-lite"/>
    </source>
</evidence>
<accession>A0A4R4DV68</accession>